<proteinExistence type="predicted"/>
<sequence length="87" mass="9943">MTTRKDHYDTSFHTFINALLADAAYAFRKSFPAGMNGRDIAEYDEFRKHMTPIIADYMGKHFSVVNSINTNDFPLSADTGFDATVWR</sequence>
<comment type="caution">
    <text evidence="1">The sequence shown here is derived from an EMBL/GenBank/DDBJ whole genome shotgun (WGS) entry which is preliminary data.</text>
</comment>
<protein>
    <submittedName>
        <fullName evidence="1">Uncharacterized protein</fullName>
    </submittedName>
</protein>
<evidence type="ECO:0000313" key="2">
    <source>
        <dbReference type="Proteomes" id="UP001237156"/>
    </source>
</evidence>
<organism evidence="1 2">
    <name type="scientific">Ottowia cancrivicina</name>
    <dbReference type="NCBI Taxonomy" id="3040346"/>
    <lineage>
        <taxon>Bacteria</taxon>
        <taxon>Pseudomonadati</taxon>
        <taxon>Pseudomonadota</taxon>
        <taxon>Betaproteobacteria</taxon>
        <taxon>Burkholderiales</taxon>
        <taxon>Comamonadaceae</taxon>
        <taxon>Ottowia</taxon>
    </lineage>
</organism>
<reference evidence="1 2" key="1">
    <citation type="submission" date="2023-04" db="EMBL/GenBank/DDBJ databases">
        <title>Ottowia paracancer sp. nov., isolated from human stomach.</title>
        <authorList>
            <person name="Song Y."/>
        </authorList>
    </citation>
    <scope>NUCLEOTIDE SEQUENCE [LARGE SCALE GENOMIC DNA]</scope>
    <source>
        <strain evidence="1 2">10c7w1</strain>
    </source>
</reference>
<dbReference type="Proteomes" id="UP001237156">
    <property type="component" value="Unassembled WGS sequence"/>
</dbReference>
<evidence type="ECO:0000313" key="1">
    <source>
        <dbReference type="EMBL" id="MDG9699610.1"/>
    </source>
</evidence>
<dbReference type="AlphaFoldDB" id="A0AAW6RPS9"/>
<keyword evidence="2" id="KW-1185">Reference proteome</keyword>
<accession>A0AAW6RPS9</accession>
<dbReference type="EMBL" id="JARVII010000014">
    <property type="protein sequence ID" value="MDG9699610.1"/>
    <property type="molecule type" value="Genomic_DNA"/>
</dbReference>
<dbReference type="RefSeq" id="WP_279524479.1">
    <property type="nucleotide sequence ID" value="NZ_JARVII010000014.1"/>
</dbReference>
<name>A0AAW6RPS9_9BURK</name>
<gene>
    <name evidence="1" type="ORF">QB898_07790</name>
</gene>